<dbReference type="AlphaFoldDB" id="A0AAX6HPP3"/>
<gene>
    <name evidence="2" type="ORF">M6B38_299875</name>
</gene>
<keyword evidence="2" id="KW-0808">Transferase</keyword>
<organism evidence="2 3">
    <name type="scientific">Iris pallida</name>
    <name type="common">Sweet iris</name>
    <dbReference type="NCBI Taxonomy" id="29817"/>
    <lineage>
        <taxon>Eukaryota</taxon>
        <taxon>Viridiplantae</taxon>
        <taxon>Streptophyta</taxon>
        <taxon>Embryophyta</taxon>
        <taxon>Tracheophyta</taxon>
        <taxon>Spermatophyta</taxon>
        <taxon>Magnoliopsida</taxon>
        <taxon>Liliopsida</taxon>
        <taxon>Asparagales</taxon>
        <taxon>Iridaceae</taxon>
        <taxon>Iridoideae</taxon>
        <taxon>Irideae</taxon>
        <taxon>Iris</taxon>
    </lineage>
</organism>
<protein>
    <submittedName>
        <fullName evidence="2">Proline-rich receptor-like protein kinase PERK12</fullName>
    </submittedName>
</protein>
<feature type="transmembrane region" description="Helical" evidence="1">
    <location>
        <begin position="6"/>
        <end position="33"/>
    </location>
</feature>
<sequence>MELVIAWILQLFISVYFSGDCILEIYYCIFILFDRICLRLSLYFQTFDGYW</sequence>
<proteinExistence type="predicted"/>
<evidence type="ECO:0000256" key="1">
    <source>
        <dbReference type="SAM" id="Phobius"/>
    </source>
</evidence>
<keyword evidence="3" id="KW-1185">Reference proteome</keyword>
<reference evidence="2" key="2">
    <citation type="submission" date="2023-04" db="EMBL/GenBank/DDBJ databases">
        <authorList>
            <person name="Bruccoleri R.E."/>
            <person name="Oakeley E.J."/>
            <person name="Faust A.-M."/>
            <person name="Dessus-Babus S."/>
            <person name="Altorfer M."/>
            <person name="Burckhardt D."/>
            <person name="Oertli M."/>
            <person name="Naumann U."/>
            <person name="Petersen F."/>
            <person name="Wong J."/>
        </authorList>
    </citation>
    <scope>NUCLEOTIDE SEQUENCE</scope>
    <source>
        <strain evidence="2">GSM-AAB239-AS_SAM_17_03QT</strain>
        <tissue evidence="2">Leaf</tissue>
    </source>
</reference>
<dbReference type="Proteomes" id="UP001140949">
    <property type="component" value="Unassembled WGS sequence"/>
</dbReference>
<keyword evidence="1" id="KW-0472">Membrane</keyword>
<keyword evidence="1" id="KW-0812">Transmembrane</keyword>
<evidence type="ECO:0000313" key="3">
    <source>
        <dbReference type="Proteomes" id="UP001140949"/>
    </source>
</evidence>
<name>A0AAX6HPP3_IRIPA</name>
<keyword evidence="2" id="KW-0675">Receptor</keyword>
<reference evidence="2" key="1">
    <citation type="journal article" date="2023" name="GigaByte">
        <title>Genome assembly of the bearded iris, Iris pallida Lam.</title>
        <authorList>
            <person name="Bruccoleri R.E."/>
            <person name="Oakeley E.J."/>
            <person name="Faust A.M.E."/>
            <person name="Altorfer M."/>
            <person name="Dessus-Babus S."/>
            <person name="Burckhardt D."/>
            <person name="Oertli M."/>
            <person name="Naumann U."/>
            <person name="Petersen F."/>
            <person name="Wong J."/>
        </authorList>
    </citation>
    <scope>NUCLEOTIDE SEQUENCE</scope>
    <source>
        <strain evidence="2">GSM-AAB239-AS_SAM_17_03QT</strain>
    </source>
</reference>
<dbReference type="GO" id="GO:0016301">
    <property type="term" value="F:kinase activity"/>
    <property type="evidence" value="ECO:0007669"/>
    <property type="project" value="UniProtKB-KW"/>
</dbReference>
<dbReference type="EMBL" id="JANAVB010007399">
    <property type="protein sequence ID" value="KAJ6843046.1"/>
    <property type="molecule type" value="Genomic_DNA"/>
</dbReference>
<evidence type="ECO:0000313" key="2">
    <source>
        <dbReference type="EMBL" id="KAJ6843046.1"/>
    </source>
</evidence>
<keyword evidence="2" id="KW-0418">Kinase</keyword>
<keyword evidence="1" id="KW-1133">Transmembrane helix</keyword>
<comment type="caution">
    <text evidence="2">The sequence shown here is derived from an EMBL/GenBank/DDBJ whole genome shotgun (WGS) entry which is preliminary data.</text>
</comment>
<accession>A0AAX6HPP3</accession>